<comment type="caution">
    <text evidence="2">The sequence shown here is derived from an EMBL/GenBank/DDBJ whole genome shotgun (WGS) entry which is preliminary data.</text>
</comment>
<gene>
    <name evidence="2" type="ORF">G3M58_28075</name>
</gene>
<evidence type="ECO:0000256" key="1">
    <source>
        <dbReference type="SAM" id="MobiDB-lite"/>
    </source>
</evidence>
<evidence type="ECO:0000313" key="2">
    <source>
        <dbReference type="EMBL" id="NEE10295.1"/>
    </source>
</evidence>
<dbReference type="AlphaFoldDB" id="A0A6G3WXP6"/>
<feature type="non-terminal residue" evidence="2">
    <location>
        <position position="105"/>
    </location>
</feature>
<feature type="region of interest" description="Disordered" evidence="1">
    <location>
        <begin position="85"/>
        <end position="105"/>
    </location>
</feature>
<name>A0A6G3WXP6_9ACTN</name>
<feature type="non-terminal residue" evidence="2">
    <location>
        <position position="1"/>
    </location>
</feature>
<reference evidence="2" key="1">
    <citation type="submission" date="2020-01" db="EMBL/GenBank/DDBJ databases">
        <title>Insect and environment-associated Actinomycetes.</title>
        <authorList>
            <person name="Currrie C."/>
            <person name="Chevrette M."/>
            <person name="Carlson C."/>
            <person name="Stubbendieck R."/>
            <person name="Wendt-Pienkowski E."/>
        </authorList>
    </citation>
    <scope>NUCLEOTIDE SEQUENCE</scope>
    <source>
        <strain evidence="2">SID7499</strain>
    </source>
</reference>
<feature type="compositionally biased region" description="Basic and acidic residues" evidence="1">
    <location>
        <begin position="85"/>
        <end position="98"/>
    </location>
</feature>
<protein>
    <submittedName>
        <fullName evidence="2">Cellulose-binding protein</fullName>
    </submittedName>
</protein>
<organism evidence="2">
    <name type="scientific">Streptomyces sp. SID7499</name>
    <dbReference type="NCBI Taxonomy" id="2706086"/>
    <lineage>
        <taxon>Bacteria</taxon>
        <taxon>Bacillati</taxon>
        <taxon>Actinomycetota</taxon>
        <taxon>Actinomycetes</taxon>
        <taxon>Kitasatosporales</taxon>
        <taxon>Streptomycetaceae</taxon>
        <taxon>Streptomyces</taxon>
    </lineage>
</organism>
<accession>A0A6G3WXP6</accession>
<sequence>PFGFELVRRGYDRGQVDDRITKLVADRDSALARITSLEKRIEELHLETQNAQAQVNDAEPSYAGLGARVEKILRLAEEEAKDLREEARRAAEQHRELAESAAQQV</sequence>
<dbReference type="EMBL" id="JAAGMN010002911">
    <property type="protein sequence ID" value="NEE10295.1"/>
    <property type="molecule type" value="Genomic_DNA"/>
</dbReference>
<proteinExistence type="predicted"/>